<evidence type="ECO:0000313" key="11">
    <source>
        <dbReference type="Proteomes" id="UP000439752"/>
    </source>
</evidence>
<dbReference type="GO" id="GO:0042626">
    <property type="term" value="F:ATPase-coupled transmembrane transporter activity"/>
    <property type="evidence" value="ECO:0007669"/>
    <property type="project" value="TreeGrafter"/>
</dbReference>
<dbReference type="EMBL" id="CABWKQ010000045">
    <property type="protein sequence ID" value="VWX38598.1"/>
    <property type="molecule type" value="Genomic_DNA"/>
</dbReference>
<dbReference type="RefSeq" id="WP_236549978.1">
    <property type="nucleotide sequence ID" value="NZ_LR732308.1"/>
</dbReference>
<dbReference type="PROSITE" id="PS00211">
    <property type="entry name" value="ABC_TRANSPORTER_1"/>
    <property type="match status" value="1"/>
</dbReference>
<evidence type="ECO:0000256" key="1">
    <source>
        <dbReference type="ARBA" id="ARBA00004202"/>
    </source>
</evidence>
<dbReference type="AlphaFoldDB" id="A0A653IHF9"/>
<evidence type="ECO:0000256" key="4">
    <source>
        <dbReference type="ARBA" id="ARBA00022475"/>
    </source>
</evidence>
<dbReference type="SMART" id="SM00382">
    <property type="entry name" value="AAA"/>
    <property type="match status" value="2"/>
</dbReference>
<dbReference type="InterPro" id="IPR050095">
    <property type="entry name" value="ECF_ABC_transporter_ATP-bd"/>
</dbReference>
<dbReference type="GO" id="GO:0005524">
    <property type="term" value="F:ATP binding"/>
    <property type="evidence" value="ECO:0007669"/>
    <property type="project" value="UniProtKB-KW"/>
</dbReference>
<dbReference type="InterPro" id="IPR017871">
    <property type="entry name" value="ABC_transporter-like_CS"/>
</dbReference>
<evidence type="ECO:0000256" key="5">
    <source>
        <dbReference type="ARBA" id="ARBA00022741"/>
    </source>
</evidence>
<dbReference type="InterPro" id="IPR015856">
    <property type="entry name" value="ABC_transpr_CbiO/EcfA_su"/>
</dbReference>
<protein>
    <submittedName>
        <fullName evidence="10">ABC transporter</fullName>
    </submittedName>
</protein>
<evidence type="ECO:0000256" key="3">
    <source>
        <dbReference type="ARBA" id="ARBA00022448"/>
    </source>
</evidence>
<comment type="subcellular location">
    <subcellularLocation>
        <location evidence="1">Cell membrane</location>
        <topology evidence="1">Peripheral membrane protein</topology>
    </subcellularLocation>
</comment>
<evidence type="ECO:0000256" key="6">
    <source>
        <dbReference type="ARBA" id="ARBA00022840"/>
    </source>
</evidence>
<evidence type="ECO:0000259" key="9">
    <source>
        <dbReference type="PROSITE" id="PS50893"/>
    </source>
</evidence>
<dbReference type="InterPro" id="IPR003439">
    <property type="entry name" value="ABC_transporter-like_ATP-bd"/>
</dbReference>
<evidence type="ECO:0000256" key="7">
    <source>
        <dbReference type="ARBA" id="ARBA00022967"/>
    </source>
</evidence>
<comment type="similarity">
    <text evidence="2">Belongs to the ABC transporter superfamily.</text>
</comment>
<name>A0A653IHF9_9BACL</name>
<gene>
    <name evidence="10" type="ORF">EXIGUO9Y_50049</name>
</gene>
<evidence type="ECO:0000313" key="10">
    <source>
        <dbReference type="EMBL" id="VWX38598.1"/>
    </source>
</evidence>
<dbReference type="CDD" id="cd03225">
    <property type="entry name" value="ABC_cobalt_CbiO_domain1"/>
    <property type="match status" value="2"/>
</dbReference>
<keyword evidence="7" id="KW-1278">Translocase</keyword>
<dbReference type="InterPro" id="IPR027417">
    <property type="entry name" value="P-loop_NTPase"/>
</dbReference>
<dbReference type="PANTHER" id="PTHR43553">
    <property type="entry name" value="HEAVY METAL TRANSPORTER"/>
    <property type="match status" value="1"/>
</dbReference>
<keyword evidence="6" id="KW-0067">ATP-binding</keyword>
<accession>A0A653IHF9</accession>
<feature type="domain" description="ABC transporter" evidence="9">
    <location>
        <begin position="263"/>
        <end position="495"/>
    </location>
</feature>
<proteinExistence type="inferred from homology"/>
<dbReference type="PROSITE" id="PS50893">
    <property type="entry name" value="ABC_TRANSPORTER_2"/>
    <property type="match status" value="2"/>
</dbReference>
<dbReference type="Pfam" id="PF00005">
    <property type="entry name" value="ABC_tran"/>
    <property type="match status" value="2"/>
</dbReference>
<keyword evidence="5" id="KW-0547">Nucleotide-binding</keyword>
<organism evidence="10 11">
    <name type="scientific">Exiguobacterium oxidotolerans</name>
    <dbReference type="NCBI Taxonomy" id="223958"/>
    <lineage>
        <taxon>Bacteria</taxon>
        <taxon>Bacillati</taxon>
        <taxon>Bacillota</taxon>
        <taxon>Bacilli</taxon>
        <taxon>Bacillales</taxon>
        <taxon>Bacillales Family XII. Incertae Sedis</taxon>
        <taxon>Exiguobacterium</taxon>
    </lineage>
</organism>
<dbReference type="GO" id="GO:0043190">
    <property type="term" value="C:ATP-binding cassette (ABC) transporter complex"/>
    <property type="evidence" value="ECO:0007669"/>
    <property type="project" value="TreeGrafter"/>
</dbReference>
<keyword evidence="8" id="KW-0472">Membrane</keyword>
<keyword evidence="3" id="KW-0813">Transport</keyword>
<reference evidence="10 11" key="1">
    <citation type="submission" date="2019-10" db="EMBL/GenBank/DDBJ databases">
        <authorList>
            <person name="Karimi E."/>
        </authorList>
    </citation>
    <scope>NUCLEOTIDE SEQUENCE [LARGE SCALE GENOMIC DNA]</scope>
    <source>
        <strain evidence="10">Exiguobacterium sp. 9Y</strain>
    </source>
</reference>
<dbReference type="Gene3D" id="3.40.50.300">
    <property type="entry name" value="P-loop containing nucleotide triphosphate hydrolases"/>
    <property type="match status" value="2"/>
</dbReference>
<sequence length="521" mass="58164">MIHCNDLSVRYPGQHGNVLHNVTVTLHEGETTLLVGPSGSGKTTFLHVLAGLLPDAIEADVSGHCKTNGTVGILFQNPDDQFCMQTVGAEVAFSLENRSVDRSQMDDRIDAALARVGLDVPLTTPIMQLSGGMKQRLALACVLALEPDILLLDEPTAQLDPAGHRVLVQLIEELHHDRTLTLVLIEHQLDRCVTFSDRVLVFNHGGTILHDGPPHEIFGQHRAELERHGIATPLLYPYQLETLPPASSQATRLRKVNNNRPPVRQDKTFALTRTALGRRKQVIVDDLSLATHSGEWIMVVGSNGAGKSTLLETLAKLIPAQGGTVRLFEKELRTWKNRSYYQHVGFVFQQPDLQFLKQTVEDEFVISMKVPTPERIETALQSYRLTHVARQSPLALSMGQKRRLSVATMLLEPKDVLLLDEPTFGQDAETTGQLIEMLEQARLNGTTLIMVTHDMELVHRHADRVLVLGDGRLQFDGTPDTLFKDETLLEHNQLSRPLSYLYQQLEEVKRRAGKRLPARAY</sequence>
<keyword evidence="4" id="KW-1003">Cell membrane</keyword>
<dbReference type="Proteomes" id="UP000439752">
    <property type="component" value="Unassembled WGS sequence"/>
</dbReference>
<evidence type="ECO:0000256" key="2">
    <source>
        <dbReference type="ARBA" id="ARBA00005417"/>
    </source>
</evidence>
<dbReference type="InterPro" id="IPR003593">
    <property type="entry name" value="AAA+_ATPase"/>
</dbReference>
<keyword evidence="11" id="KW-1185">Reference proteome</keyword>
<dbReference type="GO" id="GO:0016887">
    <property type="term" value="F:ATP hydrolysis activity"/>
    <property type="evidence" value="ECO:0007669"/>
    <property type="project" value="InterPro"/>
</dbReference>
<evidence type="ECO:0000256" key="8">
    <source>
        <dbReference type="ARBA" id="ARBA00023136"/>
    </source>
</evidence>
<feature type="domain" description="ABC transporter" evidence="9">
    <location>
        <begin position="2"/>
        <end position="230"/>
    </location>
</feature>
<dbReference type="SUPFAM" id="SSF52540">
    <property type="entry name" value="P-loop containing nucleoside triphosphate hydrolases"/>
    <property type="match status" value="2"/>
</dbReference>